<feature type="transmembrane region" description="Helical" evidence="7">
    <location>
        <begin position="251"/>
        <end position="268"/>
    </location>
</feature>
<evidence type="ECO:0000313" key="10">
    <source>
        <dbReference type="Proteomes" id="UP001190700"/>
    </source>
</evidence>
<dbReference type="InterPro" id="IPR017938">
    <property type="entry name" value="Riboflavin_synthase-like_b-brl"/>
</dbReference>
<name>A0AAE0GCD8_9CHLO</name>
<feature type="domain" description="FAD-binding FR-type" evidence="8">
    <location>
        <begin position="305"/>
        <end position="421"/>
    </location>
</feature>
<sequence length="860" mass="97729">MAMASLASGGDSVTVLDATYEQSASSNLQVQEAESGVGLTFKIFSMKHKFSKQAIKFLLPDSLDKKAKYSLPTLLYNERKALLFFFFHFVATMVTFQHFFYKKFRLQEEKVPEAAPNYWLKRLVPPFEFGAMHAILLQMVLLPLSMARHTISVLSETHLAAFIPFERTVGMHIHMGYTMCIIVFGSSLVFFFFFGHLCREQHAGLEPTPNGVFTFCEKFESEIFRTGLGILAGIILLATSSFLRNRIPYEIFYYGHHVVFAIFALAIAHTMDQKARDHGQERSQSFKWFTATLALYIADRLFMGFNMRSLPVVEWSALGDRMQEDKRFVIVRLQKPLSFTFNPGQYVSLMIQELDFTWHPFSVGSAPNERTLDFYIEVYGNNTWTSKLWDLVDQNPKNPKVAGKLNLEVKVMGPYGVAISDYSSFRHIMTIGTGTGVVRMLSLMKSVYLQLMQINAETHHDCTSVMTELTRDFTAEQQASSSSILKVLRKVILRPPTVFANDKRHVMASFIQLKYRLWQFHKHGLGSATFKGLERKKKEEERQVLWRLLALIPPILELALALLTISWRGDMDGYESISEMHDGLVAGTICMTVFFFFFWLQTPMSSFMWWVDLAVVPSSLMCIILWSQWNDWGQFDSYQIFAYAMLALYRGYRVLCYAVYPRQNYVRNLVRAAAVREVAPVDTFHFLFSSRSVALIENIWPELDRLYVGLEKVLGPYGAKICQIEVHLTQCSPEKLQELQKKLAGTRLYQVGGLHIGRPDTEKLLIQKLLARIADDFVIGGNSKPSASSMLVAFCGNTELGSQLASQCNAVQSAGQAVPGAGQHSIQFTQENYGLSTQKNVASETSAPTRLVKQRTEAWS</sequence>
<comment type="subcellular location">
    <subcellularLocation>
        <location evidence="1">Membrane</location>
        <topology evidence="1">Multi-pass membrane protein</topology>
    </subcellularLocation>
</comment>
<dbReference type="InterPro" id="IPR017927">
    <property type="entry name" value="FAD-bd_FR_type"/>
</dbReference>
<feature type="region of interest" description="Disordered" evidence="6">
    <location>
        <begin position="838"/>
        <end position="860"/>
    </location>
</feature>
<organism evidence="9 10">
    <name type="scientific">Cymbomonas tetramitiformis</name>
    <dbReference type="NCBI Taxonomy" id="36881"/>
    <lineage>
        <taxon>Eukaryota</taxon>
        <taxon>Viridiplantae</taxon>
        <taxon>Chlorophyta</taxon>
        <taxon>Pyramimonadophyceae</taxon>
        <taxon>Pyramimonadales</taxon>
        <taxon>Pyramimonadaceae</taxon>
        <taxon>Cymbomonas</taxon>
    </lineage>
</organism>
<dbReference type="InterPro" id="IPR039261">
    <property type="entry name" value="FNR_nucleotide-bd"/>
</dbReference>
<gene>
    <name evidence="9" type="ORF">CYMTET_16359</name>
</gene>
<proteinExistence type="predicted"/>
<evidence type="ECO:0000256" key="3">
    <source>
        <dbReference type="ARBA" id="ARBA00022989"/>
    </source>
</evidence>
<dbReference type="InterPro" id="IPR013130">
    <property type="entry name" value="Fe3_Rdtase_TM_dom"/>
</dbReference>
<dbReference type="Pfam" id="PF01794">
    <property type="entry name" value="Ferric_reduct"/>
    <property type="match status" value="1"/>
</dbReference>
<evidence type="ECO:0000256" key="2">
    <source>
        <dbReference type="ARBA" id="ARBA00022692"/>
    </source>
</evidence>
<dbReference type="PANTHER" id="PTHR11972">
    <property type="entry name" value="NADPH OXIDASE"/>
    <property type="match status" value="1"/>
</dbReference>
<dbReference type="EMBL" id="LGRX02007180">
    <property type="protein sequence ID" value="KAK3275514.1"/>
    <property type="molecule type" value="Genomic_DNA"/>
</dbReference>
<feature type="transmembrane region" description="Helical" evidence="7">
    <location>
        <begin position="171"/>
        <end position="194"/>
    </location>
</feature>
<keyword evidence="2 7" id="KW-0812">Transmembrane</keyword>
<protein>
    <recommendedName>
        <fullName evidence="8">FAD-binding FR-type domain-containing protein</fullName>
    </recommendedName>
</protein>
<dbReference type="PANTHER" id="PTHR11972:SF153">
    <property type="entry name" value="SUPEROXIDE-GENERATING NADPH OXIDASE HEAVY CHAIN SUBUNIT A"/>
    <property type="match status" value="1"/>
</dbReference>
<feature type="transmembrane region" description="Helical" evidence="7">
    <location>
        <begin position="81"/>
        <end position="101"/>
    </location>
</feature>
<feature type="compositionally biased region" description="Polar residues" evidence="6">
    <location>
        <begin position="838"/>
        <end position="848"/>
    </location>
</feature>
<dbReference type="AlphaFoldDB" id="A0AAE0GCD8"/>
<keyword evidence="4" id="KW-0560">Oxidoreductase</keyword>
<dbReference type="GO" id="GO:0005886">
    <property type="term" value="C:plasma membrane"/>
    <property type="evidence" value="ECO:0007669"/>
    <property type="project" value="TreeGrafter"/>
</dbReference>
<evidence type="ECO:0000256" key="7">
    <source>
        <dbReference type="SAM" id="Phobius"/>
    </source>
</evidence>
<feature type="transmembrane region" description="Helical" evidence="7">
    <location>
        <begin position="544"/>
        <end position="563"/>
    </location>
</feature>
<keyword evidence="5 7" id="KW-0472">Membrane</keyword>
<feature type="transmembrane region" description="Helical" evidence="7">
    <location>
        <begin position="228"/>
        <end position="245"/>
    </location>
</feature>
<dbReference type="Gene3D" id="2.40.30.10">
    <property type="entry name" value="Translation factors"/>
    <property type="match status" value="1"/>
</dbReference>
<dbReference type="SUPFAM" id="SSF63380">
    <property type="entry name" value="Riboflavin synthase domain-like"/>
    <property type="match status" value="1"/>
</dbReference>
<dbReference type="GO" id="GO:0016491">
    <property type="term" value="F:oxidoreductase activity"/>
    <property type="evidence" value="ECO:0007669"/>
    <property type="project" value="UniProtKB-KW"/>
</dbReference>
<reference evidence="9 10" key="1">
    <citation type="journal article" date="2015" name="Genome Biol. Evol.">
        <title>Comparative Genomics of a Bacterivorous Green Alga Reveals Evolutionary Causalities and Consequences of Phago-Mixotrophic Mode of Nutrition.</title>
        <authorList>
            <person name="Burns J.A."/>
            <person name="Paasch A."/>
            <person name="Narechania A."/>
            <person name="Kim E."/>
        </authorList>
    </citation>
    <scope>NUCLEOTIDE SEQUENCE [LARGE SCALE GENOMIC DNA]</scope>
    <source>
        <strain evidence="9 10">PLY_AMNH</strain>
    </source>
</reference>
<feature type="transmembrane region" description="Helical" evidence="7">
    <location>
        <begin position="640"/>
        <end position="660"/>
    </location>
</feature>
<dbReference type="InterPro" id="IPR013112">
    <property type="entry name" value="FAD-bd_8"/>
</dbReference>
<evidence type="ECO:0000256" key="4">
    <source>
        <dbReference type="ARBA" id="ARBA00023002"/>
    </source>
</evidence>
<dbReference type="Proteomes" id="UP001190700">
    <property type="component" value="Unassembled WGS sequence"/>
</dbReference>
<dbReference type="Gene3D" id="3.40.50.80">
    <property type="entry name" value="Nucleotide-binding domain of ferredoxin-NADP reductase (FNR) module"/>
    <property type="match status" value="1"/>
</dbReference>
<dbReference type="Pfam" id="PF08022">
    <property type="entry name" value="FAD_binding_8"/>
    <property type="match status" value="1"/>
</dbReference>
<evidence type="ECO:0000259" key="8">
    <source>
        <dbReference type="PROSITE" id="PS51384"/>
    </source>
</evidence>
<evidence type="ECO:0000256" key="6">
    <source>
        <dbReference type="SAM" id="MobiDB-lite"/>
    </source>
</evidence>
<dbReference type="InterPro" id="IPR050369">
    <property type="entry name" value="RBOH/FRE"/>
</dbReference>
<dbReference type="PROSITE" id="PS51384">
    <property type="entry name" value="FAD_FR"/>
    <property type="match status" value="1"/>
</dbReference>
<comment type="caution">
    <text evidence="9">The sequence shown here is derived from an EMBL/GenBank/DDBJ whole genome shotgun (WGS) entry which is preliminary data.</text>
</comment>
<keyword evidence="3 7" id="KW-1133">Transmembrane helix</keyword>
<feature type="transmembrane region" description="Helical" evidence="7">
    <location>
        <begin position="583"/>
        <end position="600"/>
    </location>
</feature>
<dbReference type="CDD" id="cd06186">
    <property type="entry name" value="NOX_Duox_like_FAD_NADP"/>
    <property type="match status" value="1"/>
</dbReference>
<accession>A0AAE0GCD8</accession>
<keyword evidence="10" id="KW-1185">Reference proteome</keyword>
<feature type="transmembrane region" description="Helical" evidence="7">
    <location>
        <begin position="607"/>
        <end position="628"/>
    </location>
</feature>
<evidence type="ECO:0000256" key="1">
    <source>
        <dbReference type="ARBA" id="ARBA00004141"/>
    </source>
</evidence>
<evidence type="ECO:0000313" key="9">
    <source>
        <dbReference type="EMBL" id="KAK3275514.1"/>
    </source>
</evidence>
<evidence type="ECO:0000256" key="5">
    <source>
        <dbReference type="ARBA" id="ARBA00023136"/>
    </source>
</evidence>